<keyword evidence="5" id="KW-0347">Helicase</keyword>
<dbReference type="Pfam" id="PF00271">
    <property type="entry name" value="Helicase_C"/>
    <property type="match status" value="1"/>
</dbReference>
<dbReference type="InterPro" id="IPR001650">
    <property type="entry name" value="Helicase_C-like"/>
</dbReference>
<feature type="domain" description="Helicase C-terminal" evidence="4">
    <location>
        <begin position="274"/>
        <end position="424"/>
    </location>
</feature>
<dbReference type="AlphaFoldDB" id="D7D8F9"/>
<dbReference type="GO" id="GO:0006289">
    <property type="term" value="P:nucleotide-excision repair"/>
    <property type="evidence" value="ECO:0007669"/>
    <property type="project" value="TreeGrafter"/>
</dbReference>
<dbReference type="Pfam" id="PF00270">
    <property type="entry name" value="DEAD"/>
    <property type="match status" value="1"/>
</dbReference>
<dbReference type="PROSITE" id="PS51194">
    <property type="entry name" value="HELICASE_CTER"/>
    <property type="match status" value="1"/>
</dbReference>
<evidence type="ECO:0000313" key="5">
    <source>
        <dbReference type="EMBL" id="ADI32055.1"/>
    </source>
</evidence>
<evidence type="ECO:0000259" key="3">
    <source>
        <dbReference type="PROSITE" id="PS51192"/>
    </source>
</evidence>
<reference evidence="5 6" key="2">
    <citation type="journal article" date="2011" name="Stand. Genomic Sci.">
        <title>Complete genome sequence of Staphylothermus hellenicus P8.</title>
        <authorList>
            <person name="Anderson I."/>
            <person name="Wirth R."/>
            <person name="Lucas S."/>
            <person name="Copeland A."/>
            <person name="Lapidus A."/>
            <person name="Cheng J.F."/>
            <person name="Goodwin L."/>
            <person name="Pitluck S."/>
            <person name="Davenport K."/>
            <person name="Detter J.C."/>
            <person name="Han C."/>
            <person name="Tapia R."/>
            <person name="Land M."/>
            <person name="Hauser L."/>
            <person name="Pati A."/>
            <person name="Mikhailova N."/>
            <person name="Woyke T."/>
            <person name="Klenk H.P."/>
            <person name="Kyrpides N."/>
            <person name="Ivanova N."/>
        </authorList>
    </citation>
    <scope>NUCLEOTIDE SEQUENCE [LARGE SCALE GENOMIC DNA]</scope>
    <source>
        <strain evidence="6">DSM 12710 / JCM 10830 / BK20S6-10-b1 / P8</strain>
    </source>
</reference>
<dbReference type="Gene3D" id="3.40.50.300">
    <property type="entry name" value="P-loop containing nucleotide triphosphate hydrolases"/>
    <property type="match status" value="2"/>
</dbReference>
<keyword evidence="6" id="KW-1185">Reference proteome</keyword>
<dbReference type="RefSeq" id="WP_013143253.1">
    <property type="nucleotide sequence ID" value="NC_014205.1"/>
</dbReference>
<evidence type="ECO:0000256" key="1">
    <source>
        <dbReference type="ARBA" id="ARBA00022741"/>
    </source>
</evidence>
<sequence>MIIRDQLILDIDNDLQELIKARDIGVIYVYREETGEPEPGPCIEDIDLPDPLIEALERRGIRRLYRFQYDAYKSILNGENVVITAGTGTGKTEAFLLPILRKIYEKRTPKPQAMLVYPTKALARDQLQRINDYLGYGVFSAAVYDGDTPRKIRQKISANPPDIVVTNPDMIHVGLVLSPTIRRFVKDSRFMVVDELHVYEGVFGSHVKAVFERINRYRRNNPPQYIGSSATIGNPREHGETLFGVPVKVIEGPLRRRGIAYHVLVSAGRLSRWTVTAALASVLARRGLRFIVFVDSQQMAELIARIAWRSYGVDIMVHRAGLPADERKMIESKLRAGEISGVAATPTLELGIDIGFLDAVIMAAPPPSFAKYLQRAGRAGRRGRKGYVFTVLADDPIDAYYERNPKRYFEQEIPPLYMDPENEEVLRIHLLALLLEQGRIRRDGLKGVWLRVADRLRYERLVSWVGPYIYPNYRLARKVFMEYMSIRGSGPQVVIYDVDEKNIVGYRELPQAVLDLHPDAVYLLNRRIYKSIEIDVDKKIARVKRLPDDTPYYTRPLYTVDLVDYSILASRTSSRGIPLAYAWVKLSISVEGYIVRNYWETEKAGIKYWFDRPVTYTYNTKALLLKYPENPEWDYMSNAEAFHAIEHALISAARPVCGAALGEMGGISYPSGDIVIYDGAPGGSGLAKLLFERFEKAEEIAYEIVSKCDCEDGCPRCIYSPYCGNNNQVLSRRKAAYVLGNILKKGAIKTVEPLKNKYGKPIV</sequence>
<evidence type="ECO:0000313" key="6">
    <source>
        <dbReference type="Proteomes" id="UP000002573"/>
    </source>
</evidence>
<reference evidence="6" key="1">
    <citation type="submission" date="2010-05" db="EMBL/GenBank/DDBJ databases">
        <title>Complete sequence of Staphylothermus hellenicus DSM 12710.</title>
        <authorList>
            <consortium name="US DOE Joint Genome Institute"/>
            <person name="Lucas S."/>
            <person name="Copeland A."/>
            <person name="Lapidus A."/>
            <person name="Cheng J.-F."/>
            <person name="Bruce D."/>
            <person name="Goodwin L."/>
            <person name="Pitluck S."/>
            <person name="Davenport K."/>
            <person name="Detter J.C."/>
            <person name="Han C."/>
            <person name="Tapia R."/>
            <person name="Larimer F."/>
            <person name="Land M."/>
            <person name="Hauser L."/>
            <person name="Kyrpides N."/>
            <person name="Mikhailova N."/>
            <person name="Anderson I.J."/>
            <person name="Woyke T."/>
        </authorList>
    </citation>
    <scope>NUCLEOTIDE SEQUENCE [LARGE SCALE GENOMIC DNA]</scope>
    <source>
        <strain evidence="6">DSM 12710 / JCM 10830 / BK20S6-10-b1 / P8</strain>
    </source>
</reference>
<dbReference type="EMBL" id="CP002051">
    <property type="protein sequence ID" value="ADI32055.1"/>
    <property type="molecule type" value="Genomic_DNA"/>
</dbReference>
<dbReference type="GO" id="GO:0036297">
    <property type="term" value="P:interstrand cross-link repair"/>
    <property type="evidence" value="ECO:0007669"/>
    <property type="project" value="TreeGrafter"/>
</dbReference>
<dbReference type="GO" id="GO:0005524">
    <property type="term" value="F:ATP binding"/>
    <property type="evidence" value="ECO:0007669"/>
    <property type="project" value="UniProtKB-KW"/>
</dbReference>
<dbReference type="KEGG" id="shc:Shell_0949"/>
<dbReference type="Pfam" id="PF09369">
    <property type="entry name" value="MZB"/>
    <property type="match status" value="1"/>
</dbReference>
<dbReference type="PROSITE" id="PS51192">
    <property type="entry name" value="HELICASE_ATP_BIND_1"/>
    <property type="match status" value="1"/>
</dbReference>
<dbReference type="eggNOG" id="arCOG00555">
    <property type="taxonomic scope" value="Archaea"/>
</dbReference>
<dbReference type="SUPFAM" id="SSF52540">
    <property type="entry name" value="P-loop containing nucleoside triphosphate hydrolases"/>
    <property type="match status" value="1"/>
</dbReference>
<dbReference type="InterPro" id="IPR011545">
    <property type="entry name" value="DEAD/DEAH_box_helicase_dom"/>
</dbReference>
<feature type="domain" description="Helicase ATP-binding" evidence="3">
    <location>
        <begin position="72"/>
        <end position="250"/>
    </location>
</feature>
<keyword evidence="5" id="KW-0378">Hydrolase</keyword>
<dbReference type="GO" id="GO:0043138">
    <property type="term" value="F:3'-5' DNA helicase activity"/>
    <property type="evidence" value="ECO:0007669"/>
    <property type="project" value="TreeGrafter"/>
</dbReference>
<dbReference type="InterPro" id="IPR014001">
    <property type="entry name" value="Helicase_ATP-bd"/>
</dbReference>
<organism evidence="5 6">
    <name type="scientific">Staphylothermus hellenicus (strain DSM 12710 / JCM 10830 / BK20S6-10-b1 / P8)</name>
    <dbReference type="NCBI Taxonomy" id="591019"/>
    <lineage>
        <taxon>Archaea</taxon>
        <taxon>Thermoproteota</taxon>
        <taxon>Thermoprotei</taxon>
        <taxon>Desulfurococcales</taxon>
        <taxon>Desulfurococcaceae</taxon>
        <taxon>Staphylothermus</taxon>
    </lineage>
</organism>
<accession>D7D8F9</accession>
<keyword evidence="2" id="KW-0067">ATP-binding</keyword>
<dbReference type="PANTHER" id="PTHR47957:SF3">
    <property type="entry name" value="ATP-DEPENDENT HELICASE HRQ1"/>
    <property type="match status" value="1"/>
</dbReference>
<dbReference type="SMART" id="SM00490">
    <property type="entry name" value="HELICc"/>
    <property type="match status" value="1"/>
</dbReference>
<keyword evidence="1" id="KW-0547">Nucleotide-binding</keyword>
<dbReference type="Proteomes" id="UP000002573">
    <property type="component" value="Chromosome"/>
</dbReference>
<proteinExistence type="predicted"/>
<protein>
    <submittedName>
        <fullName evidence="5">DEAD/DEAH box helicase domain protein</fullName>
    </submittedName>
</protein>
<dbReference type="HOGENOM" id="CLU_000809_3_2_2"/>
<dbReference type="STRING" id="591019.Shell_0949"/>
<dbReference type="PANTHER" id="PTHR47957">
    <property type="entry name" value="ATP-DEPENDENT HELICASE HRQ1"/>
    <property type="match status" value="1"/>
</dbReference>
<dbReference type="GeneID" id="9234238"/>
<dbReference type="InterPro" id="IPR018973">
    <property type="entry name" value="MZB"/>
</dbReference>
<evidence type="ECO:0000259" key="4">
    <source>
        <dbReference type="PROSITE" id="PS51194"/>
    </source>
</evidence>
<evidence type="ECO:0000256" key="2">
    <source>
        <dbReference type="ARBA" id="ARBA00022840"/>
    </source>
</evidence>
<gene>
    <name evidence="5" type="ordered locus">Shell_0949</name>
</gene>
<dbReference type="CDD" id="cd17923">
    <property type="entry name" value="DEXHc_Hrq1-like"/>
    <property type="match status" value="1"/>
</dbReference>
<name>D7D8F9_STAHD</name>
<dbReference type="GO" id="GO:0003676">
    <property type="term" value="F:nucleic acid binding"/>
    <property type="evidence" value="ECO:0007669"/>
    <property type="project" value="InterPro"/>
</dbReference>
<dbReference type="InterPro" id="IPR027417">
    <property type="entry name" value="P-loop_NTPase"/>
</dbReference>
<dbReference type="OrthoDB" id="36796at2157"/>
<dbReference type="SMART" id="SM00487">
    <property type="entry name" value="DEXDc"/>
    <property type="match status" value="1"/>
</dbReference>